<accession>A0A2R5FKS6</accession>
<dbReference type="AlphaFoldDB" id="A0A2R5FKS6"/>
<protein>
    <submittedName>
        <fullName evidence="1">Uncharacterized protein</fullName>
    </submittedName>
</protein>
<sequence length="58" mass="6566">MLNYIIPQCFYETNIISHKLAVYESFYRLNKDFRILSEVGNLSLGAMPTAGKAYATST</sequence>
<dbReference type="Proteomes" id="UP000245124">
    <property type="component" value="Unassembled WGS sequence"/>
</dbReference>
<evidence type="ECO:0000313" key="1">
    <source>
        <dbReference type="EMBL" id="GBG19372.1"/>
    </source>
</evidence>
<name>A0A2R5FKS6_NOSCO</name>
<gene>
    <name evidence="1" type="ORF">NIES4072_30390</name>
</gene>
<proteinExistence type="predicted"/>
<keyword evidence="2" id="KW-1185">Reference proteome</keyword>
<dbReference type="EMBL" id="BDUD01000001">
    <property type="protein sequence ID" value="GBG19372.1"/>
    <property type="molecule type" value="Genomic_DNA"/>
</dbReference>
<dbReference type="RefSeq" id="WP_181374024.1">
    <property type="nucleotide sequence ID" value="NZ_BDUD01000001.1"/>
</dbReference>
<reference evidence="1 2" key="1">
    <citation type="submission" date="2017-06" db="EMBL/GenBank/DDBJ databases">
        <title>Genome sequencing of cyanobaciteial culture collection at National Institute for Environmental Studies (NIES).</title>
        <authorList>
            <person name="Hirose Y."/>
            <person name="Shimura Y."/>
            <person name="Fujisawa T."/>
            <person name="Nakamura Y."/>
            <person name="Kawachi M."/>
        </authorList>
    </citation>
    <scope>NUCLEOTIDE SEQUENCE [LARGE SCALE GENOMIC DNA]</scope>
    <source>
        <strain evidence="1 2">NIES-4072</strain>
    </source>
</reference>
<comment type="caution">
    <text evidence="1">The sequence shown here is derived from an EMBL/GenBank/DDBJ whole genome shotgun (WGS) entry which is preliminary data.</text>
</comment>
<evidence type="ECO:0000313" key="2">
    <source>
        <dbReference type="Proteomes" id="UP000245124"/>
    </source>
</evidence>
<organism evidence="1 2">
    <name type="scientific">Nostoc commune NIES-4072</name>
    <dbReference type="NCBI Taxonomy" id="2005467"/>
    <lineage>
        <taxon>Bacteria</taxon>
        <taxon>Bacillati</taxon>
        <taxon>Cyanobacteriota</taxon>
        <taxon>Cyanophyceae</taxon>
        <taxon>Nostocales</taxon>
        <taxon>Nostocaceae</taxon>
        <taxon>Nostoc</taxon>
    </lineage>
</organism>